<comment type="caution">
    <text evidence="1">The sequence shown here is derived from an EMBL/GenBank/DDBJ whole genome shotgun (WGS) entry which is preliminary data.</text>
</comment>
<reference evidence="2" key="1">
    <citation type="journal article" date="2019" name="Int. J. Syst. Evol. Microbiol.">
        <title>The Global Catalogue of Microorganisms (GCM) 10K type strain sequencing project: providing services to taxonomists for standard genome sequencing and annotation.</title>
        <authorList>
            <consortium name="The Broad Institute Genomics Platform"/>
            <consortium name="The Broad Institute Genome Sequencing Center for Infectious Disease"/>
            <person name="Wu L."/>
            <person name="Ma J."/>
        </authorList>
    </citation>
    <scope>NUCLEOTIDE SEQUENCE [LARGE SCALE GENOMIC DNA]</scope>
    <source>
        <strain evidence="2">JCM 17440</strain>
    </source>
</reference>
<dbReference type="EMBL" id="BAABAS010000004">
    <property type="protein sequence ID" value="GAA4225979.1"/>
    <property type="molecule type" value="Genomic_DNA"/>
</dbReference>
<name>A0ABP8BU50_9ACTN</name>
<gene>
    <name evidence="1" type="ORF">GCM10022254_09360</name>
</gene>
<accession>A0ABP8BU50</accession>
<evidence type="ECO:0000313" key="2">
    <source>
        <dbReference type="Proteomes" id="UP001501710"/>
    </source>
</evidence>
<evidence type="ECO:0000313" key="1">
    <source>
        <dbReference type="EMBL" id="GAA4225979.1"/>
    </source>
</evidence>
<proteinExistence type="predicted"/>
<dbReference type="RefSeq" id="WP_344890246.1">
    <property type="nucleotide sequence ID" value="NZ_BAABAS010000004.1"/>
</dbReference>
<keyword evidence="2" id="KW-1185">Reference proteome</keyword>
<protein>
    <submittedName>
        <fullName evidence="1">Uncharacterized protein</fullName>
    </submittedName>
</protein>
<dbReference type="Proteomes" id="UP001501710">
    <property type="component" value="Unassembled WGS sequence"/>
</dbReference>
<organism evidence="1 2">
    <name type="scientific">Actinomadura meridiana</name>
    <dbReference type="NCBI Taxonomy" id="559626"/>
    <lineage>
        <taxon>Bacteria</taxon>
        <taxon>Bacillati</taxon>
        <taxon>Actinomycetota</taxon>
        <taxon>Actinomycetes</taxon>
        <taxon>Streptosporangiales</taxon>
        <taxon>Thermomonosporaceae</taxon>
        <taxon>Actinomadura</taxon>
    </lineage>
</organism>
<sequence>MIIMLERGHPVTVLAKFRLASKLNPSAPCPPWLHWTTPPSGVKRNALVQRANGERVVRPFRGLRRPR</sequence>